<feature type="binding site" evidence="3">
    <location>
        <position position="339"/>
    </location>
    <ligand>
        <name>Zn(2+)</name>
        <dbReference type="ChEBI" id="CHEBI:29105"/>
        <label>2</label>
    </ligand>
</feature>
<dbReference type="Gene3D" id="3.40.720.10">
    <property type="entry name" value="Alkaline Phosphatase, subunit A"/>
    <property type="match status" value="1"/>
</dbReference>
<evidence type="ECO:0000313" key="6">
    <source>
        <dbReference type="EMBL" id="GGF84293.1"/>
    </source>
</evidence>
<dbReference type="InterPro" id="IPR017850">
    <property type="entry name" value="Alkaline_phosphatase_core_sf"/>
</dbReference>
<keyword evidence="3" id="KW-0479">Metal-binding</keyword>
<keyword evidence="1" id="KW-0597">Phosphoprotein</keyword>
<comment type="caution">
    <text evidence="6">The sequence shown here is derived from an EMBL/GenBank/DDBJ whole genome shotgun (WGS) entry which is preliminary data.</text>
</comment>
<dbReference type="Proteomes" id="UP000632858">
    <property type="component" value="Unassembled WGS sequence"/>
</dbReference>
<dbReference type="SMART" id="SM00098">
    <property type="entry name" value="alkPPc"/>
    <property type="match status" value="1"/>
</dbReference>
<dbReference type="GO" id="GO:0004035">
    <property type="term" value="F:alkaline phosphatase activity"/>
    <property type="evidence" value="ECO:0007669"/>
    <property type="project" value="TreeGrafter"/>
</dbReference>
<feature type="binding site" evidence="3">
    <location>
        <position position="330"/>
    </location>
    <ligand>
        <name>Mg(2+)</name>
        <dbReference type="ChEBI" id="CHEBI:18420"/>
    </ligand>
</feature>
<evidence type="ECO:0000256" key="3">
    <source>
        <dbReference type="PIRSR" id="PIRSR601952-2"/>
    </source>
</evidence>
<protein>
    <submittedName>
        <fullName evidence="6">Alkaline phosphatase</fullName>
    </submittedName>
</protein>
<keyword evidence="3" id="KW-0460">Magnesium</keyword>
<sequence length="542" mass="57698">MTKTSSRIVLAFAALLGSQGLSAADTGESAERWFREGAQRADRLGSGQAKAKNVILFVGDGMSLTTVAAARIREGQLRQQPGEENLLSFERFPNTAFSKTYNTDSQTPDSAGTMTAMITGVKTRMGFLGVGQIPERGDCDGGRTQPVASALTLAKQAGLATGVVTTTRITHATPGATYAHVTERNWESDADLPSALRGGACKDIARQLLDYARGTGIDVVLGGGLNKFLPAAKSDPRYPNARGARMDGRNLMAEWRKAQPKTAFVSTGSELAALDLGKTGKLVGLFNGDHLSYEYDRVADKEDEPSLAEMTRAAINVLKRGDKGFVLVVEGGRIDHAHHSGNAYRALHDTIAFSDAIRAADELTSADDTLILVTADHAHTMSFVGYPQRGNPILGKVFGKAGEDEPPSLVKDLLGKPYTTLVYANGPGYAGESSLQPAGTKNFPHNPGGYFEPATGRPDLTEVDTEHPNFMQEALVPTNSETHGGDDVGIWARGPGAQAVRGTLEQNTIFHLLTQPQPVLRAYLCGAGYCEDGVPSRLPKAM</sequence>
<dbReference type="GO" id="GO:0046872">
    <property type="term" value="F:metal ion binding"/>
    <property type="evidence" value="ECO:0007669"/>
    <property type="project" value="UniProtKB-KW"/>
</dbReference>
<dbReference type="AlphaFoldDB" id="A0A917CG07"/>
<dbReference type="SUPFAM" id="SSF53649">
    <property type="entry name" value="Alkaline phosphatase-like"/>
    <property type="match status" value="1"/>
</dbReference>
<evidence type="ECO:0000313" key="7">
    <source>
        <dbReference type="Proteomes" id="UP000632858"/>
    </source>
</evidence>
<comment type="similarity">
    <text evidence="4">Belongs to the alkaline phosphatase family.</text>
</comment>
<reference evidence="6" key="1">
    <citation type="journal article" date="2014" name="Int. J. Syst. Evol. Microbiol.">
        <title>Complete genome sequence of Corynebacterium casei LMG S-19264T (=DSM 44701T), isolated from a smear-ripened cheese.</title>
        <authorList>
            <consortium name="US DOE Joint Genome Institute (JGI-PGF)"/>
            <person name="Walter F."/>
            <person name="Albersmeier A."/>
            <person name="Kalinowski J."/>
            <person name="Ruckert C."/>
        </authorList>
    </citation>
    <scope>NUCLEOTIDE SEQUENCE</scope>
    <source>
        <strain evidence="6">CGMCC 1.12726</strain>
    </source>
</reference>
<feature type="signal peptide" evidence="5">
    <location>
        <begin position="1"/>
        <end position="23"/>
    </location>
</feature>
<dbReference type="PANTHER" id="PTHR11596:SF5">
    <property type="entry name" value="ALKALINE PHOSPHATASE"/>
    <property type="match status" value="1"/>
</dbReference>
<keyword evidence="3" id="KW-0862">Zinc</keyword>
<feature type="binding site" evidence="3">
    <location>
        <position position="376"/>
    </location>
    <ligand>
        <name>Zn(2+)</name>
        <dbReference type="ChEBI" id="CHEBI:29105"/>
        <label>2</label>
    </ligand>
</feature>
<feature type="active site" description="Phosphoserine intermediate" evidence="2">
    <location>
        <position position="110"/>
    </location>
</feature>
<dbReference type="InterPro" id="IPR001952">
    <property type="entry name" value="Alkaline_phosphatase"/>
</dbReference>
<name>A0A917CG07_9GAMM</name>
<evidence type="ECO:0000256" key="2">
    <source>
        <dbReference type="PIRSR" id="PIRSR601952-1"/>
    </source>
</evidence>
<evidence type="ECO:0000256" key="5">
    <source>
        <dbReference type="SAM" id="SignalP"/>
    </source>
</evidence>
<dbReference type="Pfam" id="PF00245">
    <property type="entry name" value="Alk_phosphatase"/>
    <property type="match status" value="1"/>
</dbReference>
<keyword evidence="5" id="KW-0732">Signal</keyword>
<dbReference type="CDD" id="cd16012">
    <property type="entry name" value="ALP"/>
    <property type="match status" value="1"/>
</dbReference>
<dbReference type="PRINTS" id="PR00113">
    <property type="entry name" value="ALKPHPHTASE"/>
</dbReference>
<feature type="binding site" evidence="3">
    <location>
        <position position="60"/>
    </location>
    <ligand>
        <name>Mg(2+)</name>
        <dbReference type="ChEBI" id="CHEBI:18420"/>
    </ligand>
</feature>
<reference evidence="6" key="2">
    <citation type="submission" date="2020-09" db="EMBL/GenBank/DDBJ databases">
        <authorList>
            <person name="Sun Q."/>
            <person name="Zhou Y."/>
        </authorList>
    </citation>
    <scope>NUCLEOTIDE SEQUENCE</scope>
    <source>
        <strain evidence="6">CGMCC 1.12726</strain>
    </source>
</reference>
<feature type="binding site" evidence="3">
    <location>
        <position position="335"/>
    </location>
    <ligand>
        <name>Zn(2+)</name>
        <dbReference type="ChEBI" id="CHEBI:29105"/>
        <label>2</label>
    </ligand>
</feature>
<organism evidence="6 7">
    <name type="scientific">Arenimonas maotaiensis</name>
    <dbReference type="NCBI Taxonomy" id="1446479"/>
    <lineage>
        <taxon>Bacteria</taxon>
        <taxon>Pseudomonadati</taxon>
        <taxon>Pseudomonadota</taxon>
        <taxon>Gammaproteobacteria</taxon>
        <taxon>Lysobacterales</taxon>
        <taxon>Lysobacteraceae</taxon>
        <taxon>Arenimonas</taxon>
    </lineage>
</organism>
<feature type="binding site" evidence="3">
    <location>
        <position position="60"/>
    </location>
    <ligand>
        <name>Zn(2+)</name>
        <dbReference type="ChEBI" id="CHEBI:29105"/>
        <label>2</label>
    </ligand>
</feature>
<accession>A0A917CG07</accession>
<feature type="binding site" evidence="3">
    <location>
        <position position="483"/>
    </location>
    <ligand>
        <name>Zn(2+)</name>
        <dbReference type="ChEBI" id="CHEBI:29105"/>
        <label>2</label>
    </ligand>
</feature>
<feature type="chain" id="PRO_5036850247" evidence="5">
    <location>
        <begin position="24"/>
        <end position="542"/>
    </location>
</feature>
<dbReference type="RefSeq" id="WP_188447008.1">
    <property type="nucleotide sequence ID" value="NZ_BMFO01000001.1"/>
</dbReference>
<comment type="cofactor">
    <cofactor evidence="3">
        <name>Mg(2+)</name>
        <dbReference type="ChEBI" id="CHEBI:18420"/>
    </cofactor>
    <text evidence="3">Binds 1 Mg(2+) ion.</text>
</comment>
<dbReference type="PANTHER" id="PTHR11596">
    <property type="entry name" value="ALKALINE PHOSPHATASE"/>
    <property type="match status" value="1"/>
</dbReference>
<evidence type="ECO:0000256" key="1">
    <source>
        <dbReference type="ARBA" id="ARBA00022553"/>
    </source>
</evidence>
<comment type="cofactor">
    <cofactor evidence="3">
        <name>Zn(2+)</name>
        <dbReference type="ChEBI" id="CHEBI:29105"/>
    </cofactor>
    <text evidence="3">Binds 2 Zn(2+) ions.</text>
</comment>
<proteinExistence type="inferred from homology"/>
<feature type="binding site" evidence="3">
    <location>
        <position position="377"/>
    </location>
    <ligand>
        <name>Zn(2+)</name>
        <dbReference type="ChEBI" id="CHEBI:29105"/>
        <label>2</label>
    </ligand>
</feature>
<keyword evidence="7" id="KW-1185">Reference proteome</keyword>
<feature type="binding site" evidence="3">
    <location>
        <position position="173"/>
    </location>
    <ligand>
        <name>Mg(2+)</name>
        <dbReference type="ChEBI" id="CHEBI:18420"/>
    </ligand>
</feature>
<evidence type="ECO:0000256" key="4">
    <source>
        <dbReference type="RuleBase" id="RU003946"/>
    </source>
</evidence>
<gene>
    <name evidence="6" type="primary">phoA</name>
    <name evidence="6" type="ORF">GCM10010960_02980</name>
</gene>
<feature type="binding site" evidence="3">
    <location>
        <position position="171"/>
    </location>
    <ligand>
        <name>Mg(2+)</name>
        <dbReference type="ChEBI" id="CHEBI:18420"/>
    </ligand>
</feature>
<dbReference type="EMBL" id="BMFO01000001">
    <property type="protein sequence ID" value="GGF84293.1"/>
    <property type="molecule type" value="Genomic_DNA"/>
</dbReference>